<comment type="caution">
    <text evidence="6">The sequence shown here is derived from an EMBL/GenBank/DDBJ whole genome shotgun (WGS) entry which is preliminary data.</text>
</comment>
<feature type="compositionally biased region" description="Basic residues" evidence="5">
    <location>
        <begin position="1"/>
        <end position="14"/>
    </location>
</feature>
<evidence type="ECO:0000313" key="7">
    <source>
        <dbReference type="Proteomes" id="UP001178507"/>
    </source>
</evidence>
<feature type="repeat" description="ANK" evidence="3">
    <location>
        <begin position="1000"/>
        <end position="1032"/>
    </location>
</feature>
<reference evidence="6" key="1">
    <citation type="submission" date="2023-08" db="EMBL/GenBank/DDBJ databases">
        <authorList>
            <person name="Chen Y."/>
            <person name="Shah S."/>
            <person name="Dougan E. K."/>
            <person name="Thang M."/>
            <person name="Chan C."/>
        </authorList>
    </citation>
    <scope>NUCLEOTIDE SEQUENCE</scope>
</reference>
<organism evidence="6 7">
    <name type="scientific">Effrenium voratum</name>
    <dbReference type="NCBI Taxonomy" id="2562239"/>
    <lineage>
        <taxon>Eukaryota</taxon>
        <taxon>Sar</taxon>
        <taxon>Alveolata</taxon>
        <taxon>Dinophyceae</taxon>
        <taxon>Suessiales</taxon>
        <taxon>Symbiodiniaceae</taxon>
        <taxon>Effrenium</taxon>
    </lineage>
</organism>
<evidence type="ECO:0000256" key="5">
    <source>
        <dbReference type="SAM" id="MobiDB-lite"/>
    </source>
</evidence>
<proteinExistence type="predicted"/>
<dbReference type="PANTHER" id="PTHR24178">
    <property type="entry name" value="MOLTING PROTEIN MLT-4"/>
    <property type="match status" value="1"/>
</dbReference>
<dbReference type="Pfam" id="PF12796">
    <property type="entry name" value="Ank_2"/>
    <property type="match status" value="1"/>
</dbReference>
<dbReference type="PROSITE" id="PS50088">
    <property type="entry name" value="ANK_REPEAT"/>
    <property type="match status" value="4"/>
</dbReference>
<feature type="repeat" description="ANK" evidence="3">
    <location>
        <begin position="965"/>
        <end position="991"/>
    </location>
</feature>
<dbReference type="EMBL" id="CAUJNA010000806">
    <property type="protein sequence ID" value="CAJ1381404.1"/>
    <property type="molecule type" value="Genomic_DNA"/>
</dbReference>
<dbReference type="SUPFAM" id="SSF48403">
    <property type="entry name" value="Ankyrin repeat"/>
    <property type="match status" value="1"/>
</dbReference>
<sequence length="1256" mass="137976">MRPGKGLRHNRSRRRSEEAQAEGLQAQLQMALQLEEAAAQEAEQRLQGLAKAEASLQETWEEELLISRRSCEGLVGSNSDLEVQVRSLQEACEEAHSRAVDLGTLETSLRHKVQQLEEEVAESKGARASDQLAIAALQHQVLALESEVGSRQCALETEALAEAEAAEMAKALKAQLQGLEAEHAGLQHALERQSEMEVELHAKAANLKSALEESDGRGQKLEDAGKALEQEVGRLEEELATNRLSSDEDQRRVHALQDQIALLKVEMAARDTSQEMQISTEAELQKQLFEAKARLEAVSLTEGMQQELIARLQGSLNSFETDLSQSRTDLVAQESLRTRLQERFGDSAGRLRAEGEVGLRAPLAADQLRGRAERGEHLLPHPGAHGSPAAQPAGRARGLGLPVQVRSEDAGVCGQPPGGEAHGGHLGAGHRALGDHLPGAEGQAGQLRPGLLPCQAHGGGSGGAAAILRGECDLQQQLAMVDASLAAALSTNEDQSAAHARLEEGYEQLKSELAAATETGEHHHKSKSQLQDQVAELQGEVAEMHLSCQAKSRQEAELQQRLQRSEAELSMAQSGAKAQQDVASDLKQSLDDVKRELAVRVKEAQEKQDQVSCLQRDGQKAQSKLAEVSKELAGAETRVESFYERCAQQEVRCLTKAQGELASARREGESLQGLEADLKSSLAKKEAVLMGALATSETHRANEAALRIALQKQERLLADERVAKDSAERQLLQSSAGVAGLRQELAEATAQRDEHASFGQNLQSKFQHLEAKSEARLEEAAQSESALREKLQEDFWGKLNAKPKLQDTNQLNGPRSHFQEKARDARRRVVAVLRRAGDLHHATIELEISRLLQQRGRMFEPTAADAGEAMMQTMMQRLSTRRWRLAQELEGIQEQVKDAIRLNEGTTEGSDEDQLVAERLELDAQLISQDVALLRAHAVLDDVPWAVVKALATASGIILPEDGKEEKYPLHWAAAHGRRDVVEFLLRYPAEDLLNQRDDQGRTPLFYAERAGNDALALYLRERGSDINPQEPIHVRPSGASIPDAYADVIKVVEERGWHAVKWIEGFTLLHWAAERNLADFCRYFVALNADPNAIDSRGRTALKCAMDTNSRDAEMALRELMGLGSPFPAEPTTGMFPQEPVSRSELSRSNLAPSPTDSGGIPEAYIRVMKQIDQIGWEKMCWARGFTLLHWAAKHDRADLCELFLWHGAEVNHRDDSGRSAMDYAQLRQPPALAALEVMQRGKPNHKPVVMLPEA</sequence>
<dbReference type="Proteomes" id="UP001178507">
    <property type="component" value="Unassembled WGS sequence"/>
</dbReference>
<feature type="coiled-coil region" evidence="4">
    <location>
        <begin position="492"/>
        <end position="645"/>
    </location>
</feature>
<evidence type="ECO:0000256" key="2">
    <source>
        <dbReference type="ARBA" id="ARBA00023043"/>
    </source>
</evidence>
<dbReference type="InterPro" id="IPR002110">
    <property type="entry name" value="Ankyrin_rpt"/>
</dbReference>
<accession>A0AA36MV26</accession>
<dbReference type="AlphaFoldDB" id="A0AA36MV26"/>
<feature type="region of interest" description="Disordered" evidence="5">
    <location>
        <begin position="1129"/>
        <end position="1159"/>
    </location>
</feature>
<feature type="compositionally biased region" description="Polar residues" evidence="5">
    <location>
        <begin position="1148"/>
        <end position="1158"/>
    </location>
</feature>
<dbReference type="PROSITE" id="PS50297">
    <property type="entry name" value="ANK_REP_REGION"/>
    <property type="match status" value="3"/>
</dbReference>
<keyword evidence="4" id="KW-0175">Coiled coil</keyword>
<keyword evidence="1" id="KW-0677">Repeat</keyword>
<evidence type="ECO:0000313" key="6">
    <source>
        <dbReference type="EMBL" id="CAJ1381404.1"/>
    </source>
</evidence>
<feature type="repeat" description="ANK" evidence="3">
    <location>
        <begin position="1065"/>
        <end position="1097"/>
    </location>
</feature>
<feature type="region of interest" description="Disordered" evidence="5">
    <location>
        <begin position="1"/>
        <end position="24"/>
    </location>
</feature>
<feature type="region of interest" description="Disordered" evidence="5">
    <location>
        <begin position="376"/>
        <end position="395"/>
    </location>
</feature>
<dbReference type="InterPro" id="IPR036770">
    <property type="entry name" value="Ankyrin_rpt-contain_sf"/>
</dbReference>
<evidence type="ECO:0000256" key="3">
    <source>
        <dbReference type="PROSITE-ProRule" id="PRU00023"/>
    </source>
</evidence>
<dbReference type="Pfam" id="PF00023">
    <property type="entry name" value="Ank"/>
    <property type="match status" value="2"/>
</dbReference>
<dbReference type="Gene3D" id="1.25.40.20">
    <property type="entry name" value="Ankyrin repeat-containing domain"/>
    <property type="match status" value="2"/>
</dbReference>
<feature type="repeat" description="ANK" evidence="3">
    <location>
        <begin position="1185"/>
        <end position="1217"/>
    </location>
</feature>
<dbReference type="SMART" id="SM00248">
    <property type="entry name" value="ANK"/>
    <property type="match status" value="5"/>
</dbReference>
<dbReference type="PANTHER" id="PTHR24178:SF9">
    <property type="entry name" value="ANK_REP_REGION DOMAIN-CONTAINING PROTEIN"/>
    <property type="match status" value="1"/>
</dbReference>
<evidence type="ECO:0000256" key="1">
    <source>
        <dbReference type="ARBA" id="ARBA00022737"/>
    </source>
</evidence>
<feature type="coiled-coil region" evidence="4">
    <location>
        <begin position="162"/>
        <end position="238"/>
    </location>
</feature>
<keyword evidence="7" id="KW-1185">Reference proteome</keyword>
<protein>
    <submittedName>
        <fullName evidence="6">Uncharacterized protein</fullName>
    </submittedName>
</protein>
<keyword evidence="2 3" id="KW-0040">ANK repeat</keyword>
<gene>
    <name evidence="6" type="ORF">EVOR1521_LOCUS9106</name>
</gene>
<name>A0AA36MV26_9DINO</name>
<evidence type="ECO:0000256" key="4">
    <source>
        <dbReference type="SAM" id="Coils"/>
    </source>
</evidence>